<dbReference type="PANTHER" id="PTHR42928">
    <property type="entry name" value="TRICARBOXYLATE-BINDING PROTEIN"/>
    <property type="match status" value="1"/>
</dbReference>
<dbReference type="SUPFAM" id="SSF53850">
    <property type="entry name" value="Periplasmic binding protein-like II"/>
    <property type="match status" value="1"/>
</dbReference>
<evidence type="ECO:0000256" key="1">
    <source>
        <dbReference type="ARBA" id="ARBA00006987"/>
    </source>
</evidence>
<gene>
    <name evidence="3" type="ORF">PIGHUM_00054</name>
</gene>
<dbReference type="InterPro" id="IPR042100">
    <property type="entry name" value="Bug_dom1"/>
</dbReference>
<dbReference type="AlphaFoldDB" id="A0A3P4AVG5"/>
<comment type="similarity">
    <text evidence="1">Belongs to the UPF0065 (bug) family.</text>
</comment>
<evidence type="ECO:0000256" key="2">
    <source>
        <dbReference type="SAM" id="SignalP"/>
    </source>
</evidence>
<dbReference type="OrthoDB" id="8678477at2"/>
<dbReference type="CDD" id="cd13578">
    <property type="entry name" value="PBP2_Bug27"/>
    <property type="match status" value="1"/>
</dbReference>
<evidence type="ECO:0000313" key="3">
    <source>
        <dbReference type="EMBL" id="VCU68007.1"/>
    </source>
</evidence>
<dbReference type="Gene3D" id="3.40.190.150">
    <property type="entry name" value="Bordetella uptake gene, domain 1"/>
    <property type="match status" value="1"/>
</dbReference>
<feature type="signal peptide" evidence="2">
    <location>
        <begin position="1"/>
        <end position="22"/>
    </location>
</feature>
<dbReference type="Gene3D" id="3.40.190.10">
    <property type="entry name" value="Periplasmic binding protein-like II"/>
    <property type="match status" value="1"/>
</dbReference>
<keyword evidence="4" id="KW-1185">Reference proteome</keyword>
<keyword evidence="3" id="KW-0675">Receptor</keyword>
<dbReference type="InterPro" id="IPR005064">
    <property type="entry name" value="BUG"/>
</dbReference>
<dbReference type="Proteomes" id="UP000277294">
    <property type="component" value="Unassembled WGS sequence"/>
</dbReference>
<feature type="chain" id="PRO_5018212946" evidence="2">
    <location>
        <begin position="23"/>
        <end position="324"/>
    </location>
</feature>
<sequence>MNTRIFASAALAAAFFSCAAPAAHADAAYPTRAVRLIVPFAPGGPIDQTARIMSQRLTELWGKPVVVENRTGANGVIAAEAAMQAPADGYTLLFSVIHHTVLPSLQKLPYDIEKDFLPVTLAAVYPIILVVRPDLPVRTVQELTKMAKARPGKLSFGHSGYGGGTHLAGELFKMQAGVDLLAVPYKGSAPAMADLLGGHVDLMFSDAPTALPHIQMGKLRQLGISTPERSALAPELPTISESGVPGYEAYSWGGISVRAGTPPAVVAKINADIVKMLKDPATQEQMLKIGAEPKPQTPQEYAAFIRTEIEKWAKVVKQANIRMD</sequence>
<proteinExistence type="inferred from homology"/>
<dbReference type="EMBL" id="UWPJ01000004">
    <property type="protein sequence ID" value="VCU68007.1"/>
    <property type="molecule type" value="Genomic_DNA"/>
</dbReference>
<accession>A0A3P4AVG5</accession>
<evidence type="ECO:0000313" key="4">
    <source>
        <dbReference type="Proteomes" id="UP000277294"/>
    </source>
</evidence>
<organism evidence="3 4">
    <name type="scientific">Pigmentiphaga humi</name>
    <dbReference type="NCBI Taxonomy" id="2478468"/>
    <lineage>
        <taxon>Bacteria</taxon>
        <taxon>Pseudomonadati</taxon>
        <taxon>Pseudomonadota</taxon>
        <taxon>Betaproteobacteria</taxon>
        <taxon>Burkholderiales</taxon>
        <taxon>Alcaligenaceae</taxon>
        <taxon>Pigmentiphaga</taxon>
    </lineage>
</organism>
<keyword evidence="2" id="KW-0732">Signal</keyword>
<dbReference type="PANTHER" id="PTHR42928:SF5">
    <property type="entry name" value="BLR1237 PROTEIN"/>
    <property type="match status" value="1"/>
</dbReference>
<reference evidence="3 4" key="1">
    <citation type="submission" date="2018-10" db="EMBL/GenBank/DDBJ databases">
        <authorList>
            <person name="Criscuolo A."/>
        </authorList>
    </citation>
    <scope>NUCLEOTIDE SEQUENCE [LARGE SCALE GENOMIC DNA]</scope>
    <source>
        <strain evidence="3">DnA1</strain>
    </source>
</reference>
<dbReference type="PIRSF" id="PIRSF017082">
    <property type="entry name" value="YflP"/>
    <property type="match status" value="1"/>
</dbReference>
<dbReference type="RefSeq" id="WP_124077243.1">
    <property type="nucleotide sequence ID" value="NZ_UWPJ01000004.1"/>
</dbReference>
<name>A0A3P4AVG5_9BURK</name>
<protein>
    <submittedName>
        <fullName evidence="3">Tripartite tricarboxylate transporter family receptor</fullName>
    </submittedName>
</protein>
<dbReference type="Pfam" id="PF03401">
    <property type="entry name" value="TctC"/>
    <property type="match status" value="1"/>
</dbReference>
<dbReference type="PROSITE" id="PS51257">
    <property type="entry name" value="PROKAR_LIPOPROTEIN"/>
    <property type="match status" value="1"/>
</dbReference>